<name>A0A345STM0_9ACTN</name>
<proteinExistence type="predicted"/>
<evidence type="ECO:0000313" key="9">
    <source>
        <dbReference type="Proteomes" id="UP000249340"/>
    </source>
</evidence>
<dbReference type="InterPro" id="IPR000962">
    <property type="entry name" value="Znf_DskA_TraR"/>
</dbReference>
<evidence type="ECO:0000259" key="7">
    <source>
        <dbReference type="Pfam" id="PF01258"/>
    </source>
</evidence>
<protein>
    <submittedName>
        <fullName evidence="8">TraR/DksA family transcriptional regulator</fullName>
    </submittedName>
</protein>
<feature type="domain" description="Zinc finger DksA/TraR C4-type" evidence="7">
    <location>
        <begin position="200"/>
        <end position="233"/>
    </location>
</feature>
<feature type="zinc finger region" description="dksA C4-type" evidence="4">
    <location>
        <begin position="203"/>
        <end position="227"/>
    </location>
</feature>
<organism evidence="8 9">
    <name type="scientific">Peterkaempfera bronchialis</name>
    <dbReference type="NCBI Taxonomy" id="2126346"/>
    <lineage>
        <taxon>Bacteria</taxon>
        <taxon>Bacillati</taxon>
        <taxon>Actinomycetota</taxon>
        <taxon>Actinomycetes</taxon>
        <taxon>Kitasatosporales</taxon>
        <taxon>Streptomycetaceae</taxon>
        <taxon>Peterkaempfera</taxon>
    </lineage>
</organism>
<dbReference type="Gene3D" id="1.20.120.910">
    <property type="entry name" value="DksA, coiled-coil domain"/>
    <property type="match status" value="1"/>
</dbReference>
<feature type="coiled-coil region" evidence="5">
    <location>
        <begin position="118"/>
        <end position="152"/>
    </location>
</feature>
<dbReference type="PROSITE" id="PS51128">
    <property type="entry name" value="ZF_DKSA_2"/>
    <property type="match status" value="1"/>
</dbReference>
<dbReference type="EMBL" id="CP031264">
    <property type="protein sequence ID" value="AXI77075.1"/>
    <property type="molecule type" value="Genomic_DNA"/>
</dbReference>
<sequence>MSGCGMNRGELSFRHRAVREPPAVTIREGVVAMAEKAENGTTATRRAARRAVADQGEGTATPRRKTGTAAARPAVPTRTHAAATGATRTAAATAAIPEPGPLDPAQLPVRPGEEPWTAAEVDELRDELTAEAKRLRQEIDTAEAAISGMMRDSGDGAGDDQVDAGTKNISREHELALANNARDMLAQTERALDRLRGTGFGLCESCGEAVGKARLQAFPRATLCVQCKAKQERR</sequence>
<dbReference type="SUPFAM" id="SSF109635">
    <property type="entry name" value="DnaK suppressor protein DksA, alpha-hairpin domain"/>
    <property type="match status" value="1"/>
</dbReference>
<dbReference type="GO" id="GO:0008270">
    <property type="term" value="F:zinc ion binding"/>
    <property type="evidence" value="ECO:0007669"/>
    <property type="project" value="UniProtKB-KW"/>
</dbReference>
<evidence type="ECO:0000256" key="2">
    <source>
        <dbReference type="ARBA" id="ARBA00022771"/>
    </source>
</evidence>
<dbReference type="Pfam" id="PF01258">
    <property type="entry name" value="zf-dskA_traR"/>
    <property type="match status" value="1"/>
</dbReference>
<dbReference type="InterPro" id="IPR037187">
    <property type="entry name" value="DnaK_N"/>
</dbReference>
<gene>
    <name evidence="8" type="ORF">C7M71_006050</name>
</gene>
<dbReference type="KEGG" id="stri:C7M71_006050"/>
<dbReference type="OrthoDB" id="9803742at2"/>
<keyword evidence="2" id="KW-0863">Zinc-finger</keyword>
<evidence type="ECO:0000256" key="6">
    <source>
        <dbReference type="SAM" id="MobiDB-lite"/>
    </source>
</evidence>
<feature type="region of interest" description="Disordered" evidence="6">
    <location>
        <begin position="37"/>
        <end position="112"/>
    </location>
</feature>
<evidence type="ECO:0000256" key="4">
    <source>
        <dbReference type="PROSITE-ProRule" id="PRU00510"/>
    </source>
</evidence>
<feature type="compositionally biased region" description="Low complexity" evidence="6">
    <location>
        <begin position="67"/>
        <end position="95"/>
    </location>
</feature>
<dbReference type="AlphaFoldDB" id="A0A345STM0"/>
<evidence type="ECO:0000256" key="1">
    <source>
        <dbReference type="ARBA" id="ARBA00022723"/>
    </source>
</evidence>
<dbReference type="PANTHER" id="PTHR33823">
    <property type="entry name" value="RNA POLYMERASE-BINDING TRANSCRIPTION FACTOR DKSA-RELATED"/>
    <property type="match status" value="1"/>
</dbReference>
<reference evidence="9" key="1">
    <citation type="submission" date="2018-07" db="EMBL/GenBank/DDBJ databases">
        <title>Streptacidiphilus bronchialis DSM 106435 chromosome.</title>
        <authorList>
            <person name="Batra D."/>
            <person name="Gulvik C.A."/>
        </authorList>
    </citation>
    <scope>NUCLEOTIDE SEQUENCE [LARGE SCALE GENOMIC DNA]</scope>
    <source>
        <strain evidence="9">DSM 106435</strain>
    </source>
</reference>
<evidence type="ECO:0000313" key="8">
    <source>
        <dbReference type="EMBL" id="AXI77075.1"/>
    </source>
</evidence>
<dbReference type="PANTHER" id="PTHR33823:SF2">
    <property type="entry name" value="RNA POLYMERASE-BINDING TRANSCRIPTION FACTOR DKSA"/>
    <property type="match status" value="1"/>
</dbReference>
<accession>A0A345STM0</accession>
<dbReference type="SUPFAM" id="SSF57716">
    <property type="entry name" value="Glucocorticoid receptor-like (DNA-binding domain)"/>
    <property type="match status" value="1"/>
</dbReference>
<keyword evidence="9" id="KW-1185">Reference proteome</keyword>
<keyword evidence="5" id="KW-0175">Coiled coil</keyword>
<dbReference type="Proteomes" id="UP000249340">
    <property type="component" value="Chromosome"/>
</dbReference>
<keyword evidence="1" id="KW-0479">Metal-binding</keyword>
<evidence type="ECO:0000256" key="3">
    <source>
        <dbReference type="ARBA" id="ARBA00022833"/>
    </source>
</evidence>
<evidence type="ECO:0000256" key="5">
    <source>
        <dbReference type="SAM" id="Coils"/>
    </source>
</evidence>
<keyword evidence="3" id="KW-0862">Zinc</keyword>